<dbReference type="Proteomes" id="UP000055316">
    <property type="component" value="Plasmid pKK2"/>
</dbReference>
<organism evidence="1 2">
    <name type="scientific">Bacillus thuringiensis subsp. tolworthi</name>
    <dbReference type="NCBI Taxonomy" id="1442"/>
    <lineage>
        <taxon>Bacteria</taxon>
        <taxon>Bacillati</taxon>
        <taxon>Bacillota</taxon>
        <taxon>Bacilli</taxon>
        <taxon>Bacillales</taxon>
        <taxon>Bacillaceae</taxon>
        <taxon>Bacillus</taxon>
        <taxon>Bacillus cereus group</taxon>
    </lineage>
</organism>
<evidence type="ECO:0000313" key="2">
    <source>
        <dbReference type="Proteomes" id="UP000055316"/>
    </source>
</evidence>
<proteinExistence type="predicted"/>
<accession>A0A9W4A1B8</accession>
<gene>
    <name evidence="1" type="ORF">KNN_06680</name>
</gene>
<dbReference type="AlphaFoldDB" id="A0A9W4A1B8"/>
<evidence type="ECO:0000313" key="1">
    <source>
        <dbReference type="EMBL" id="BAR87413.1"/>
    </source>
</evidence>
<reference evidence="1 2" key="1">
    <citation type="submission" date="2015-05" db="EMBL/GenBank/DDBJ databases">
        <title>Whole genome sequence of Bacillus thuringiensis serovar tolworthi Pasteur Institute Standard strain.</title>
        <authorList>
            <person name="Kanda K."/>
            <person name="Nakashima K."/>
            <person name="Nagano Y."/>
        </authorList>
    </citation>
    <scope>NUCLEOTIDE SEQUENCE [LARGE SCALE GENOMIC DNA]</scope>
    <source>
        <strain evidence="1 2">Pasteur Institute Standard strain</strain>
        <plasmid evidence="2">pKK2 DNA</plasmid>
    </source>
</reference>
<geneLocation type="plasmid" evidence="2">
    <name>pKK2 DNA</name>
</geneLocation>
<sequence length="257" mass="30204">MMKNEYIKVMAIEQMYLSAMCLILVGNEKSKFSTEQSLEITEIMEVSSNEFSSIVKLFQKNEQRITKELEQGPANFSAVKEKEFEIETSAASTLVLLLSRLEETLASLFDVLTKFDSNLPKELDLSNSCMNEYLNFFEKYIDNREKNFIIGTRNHQLLTFWQRLRDNIVHRNNKYDRDILQLGRKLKISISYDLIKNKFKIQMRDVILLAELCALILEKCIINGLCRYFGIDEWAVKNLRMRSENARVNRELQLSHF</sequence>
<name>A0A9W4A1B8_BACTO</name>
<dbReference type="EMBL" id="AP014866">
    <property type="protein sequence ID" value="BAR87413.1"/>
    <property type="molecule type" value="Genomic_DNA"/>
</dbReference>
<keyword evidence="1" id="KW-0614">Plasmid</keyword>
<protein>
    <submittedName>
        <fullName evidence="1">Uncharacterized protein</fullName>
    </submittedName>
</protein>